<proteinExistence type="predicted"/>
<accession>A4JT34</accession>
<dbReference type="AlphaFoldDB" id="A4JT34"/>
<dbReference type="EMBL" id="CP000616">
    <property type="protein sequence ID" value="ABO59437.1"/>
    <property type="molecule type" value="Genomic_DNA"/>
</dbReference>
<dbReference type="HOGENOM" id="CLU_2153642_0_0_4"/>
<protein>
    <submittedName>
        <fullName evidence="1">Uncharacterized protein</fullName>
    </submittedName>
</protein>
<reference evidence="2" key="1">
    <citation type="submission" date="2007-03" db="EMBL/GenBank/DDBJ databases">
        <title>Complete sequence of chromosome 3 of Burkholderia vietnamiensis G4.</title>
        <authorList>
            <consortium name="US DOE Joint Genome Institute"/>
            <person name="Copeland A."/>
            <person name="Lucas S."/>
            <person name="Lapidus A."/>
            <person name="Barry K."/>
            <person name="Detter J.C."/>
            <person name="Glavina del Rio T."/>
            <person name="Hammon N."/>
            <person name="Israni S."/>
            <person name="Dalin E."/>
            <person name="Tice H."/>
            <person name="Pitluck S."/>
            <person name="Chain P."/>
            <person name="Malfatti S."/>
            <person name="Shin M."/>
            <person name="Vergez L."/>
            <person name="Schmutz J."/>
            <person name="Larimer F."/>
            <person name="Land M."/>
            <person name="Hauser L."/>
            <person name="Kyrpides N."/>
            <person name="Tiedje J."/>
            <person name="Richardson P."/>
        </authorList>
    </citation>
    <scope>NUCLEOTIDE SEQUENCE [LARGE SCALE GENOMIC DNA]</scope>
    <source>
        <strain evidence="2">G4 / LMG 22486</strain>
    </source>
</reference>
<dbReference type="KEGG" id="bvi:Bcep1808_6542"/>
<name>A4JT34_BURVG</name>
<dbReference type="Proteomes" id="UP000002287">
    <property type="component" value="Chromosome 3"/>
</dbReference>
<evidence type="ECO:0000313" key="2">
    <source>
        <dbReference type="Proteomes" id="UP000002287"/>
    </source>
</evidence>
<organism evidence="1 2">
    <name type="scientific">Burkholderia vietnamiensis (strain G4 / LMG 22486)</name>
    <name type="common">Burkholderia cepacia (strain R1808)</name>
    <dbReference type="NCBI Taxonomy" id="269482"/>
    <lineage>
        <taxon>Bacteria</taxon>
        <taxon>Pseudomonadati</taxon>
        <taxon>Pseudomonadota</taxon>
        <taxon>Betaproteobacteria</taxon>
        <taxon>Burkholderiales</taxon>
        <taxon>Burkholderiaceae</taxon>
        <taxon>Burkholderia</taxon>
        <taxon>Burkholderia cepacia complex</taxon>
    </lineage>
</organism>
<gene>
    <name evidence="1" type="ordered locus">Bcep1808_6542</name>
</gene>
<sequence length="111" mass="12391">MGYVWDTNESCAYGAEPNSARVRAHDHGGSHSSRYLARPVGTARMVQQARYGRSTGLSASGCSWLQAFIGLHVFRWYGWNRPRRAAGFSANVCVRNTHEQFFSDPNDPPTL</sequence>
<evidence type="ECO:0000313" key="1">
    <source>
        <dbReference type="EMBL" id="ABO59437.1"/>
    </source>
</evidence>